<evidence type="ECO:0000256" key="2">
    <source>
        <dbReference type="ARBA" id="ARBA00023004"/>
    </source>
</evidence>
<dbReference type="NCBIfam" id="NF001159">
    <property type="entry name" value="PRK00150.1-3"/>
    <property type="match status" value="1"/>
</dbReference>
<evidence type="ECO:0000313" key="4">
    <source>
        <dbReference type="EMBL" id="GLC32142.1"/>
    </source>
</evidence>
<dbReference type="Pfam" id="PF01327">
    <property type="entry name" value="Pep_deformylase"/>
    <property type="match status" value="1"/>
</dbReference>
<keyword evidence="5" id="KW-1185">Reference proteome</keyword>
<gene>
    <name evidence="4" type="primary">def_2</name>
    <name evidence="3" type="synonym">def</name>
    <name evidence="4" type="ORF">bsdE14_35520</name>
</gene>
<feature type="binding site" evidence="3">
    <location>
        <position position="136"/>
    </location>
    <ligand>
        <name>Fe cation</name>
        <dbReference type="ChEBI" id="CHEBI:24875"/>
    </ligand>
</feature>
<dbReference type="EMBL" id="BRXR01000001">
    <property type="protein sequence ID" value="GLC32142.1"/>
    <property type="molecule type" value="Genomic_DNA"/>
</dbReference>
<accession>A0ABQ5NA54</accession>
<dbReference type="SUPFAM" id="SSF56420">
    <property type="entry name" value="Peptide deformylase"/>
    <property type="match status" value="1"/>
</dbReference>
<keyword evidence="2 3" id="KW-0408">Iron</keyword>
<dbReference type="InterPro" id="IPR023635">
    <property type="entry name" value="Peptide_deformylase"/>
</dbReference>
<comment type="cofactor">
    <cofactor evidence="3">
        <name>Fe(2+)</name>
        <dbReference type="ChEBI" id="CHEBI:29033"/>
    </cofactor>
    <text evidence="3">Binds 1 Fe(2+) ion.</text>
</comment>
<dbReference type="PANTHER" id="PTHR10458:SF22">
    <property type="entry name" value="PEPTIDE DEFORMYLASE"/>
    <property type="match status" value="1"/>
</dbReference>
<dbReference type="Gene3D" id="3.90.45.10">
    <property type="entry name" value="Peptide deformylase"/>
    <property type="match status" value="1"/>
</dbReference>
<evidence type="ECO:0000313" key="5">
    <source>
        <dbReference type="Proteomes" id="UP001208567"/>
    </source>
</evidence>
<dbReference type="HAMAP" id="MF_00163">
    <property type="entry name" value="Pep_deformylase"/>
    <property type="match status" value="1"/>
</dbReference>
<feature type="binding site" evidence="3">
    <location>
        <position position="90"/>
    </location>
    <ligand>
        <name>Fe cation</name>
        <dbReference type="ChEBI" id="CHEBI:24875"/>
    </ligand>
</feature>
<comment type="function">
    <text evidence="3">Removes the formyl group from the N-terminal Met of newly synthesized proteins. Requires at least a dipeptide for an efficient rate of reaction. N-terminal L-methionine is a prerequisite for activity but the enzyme has broad specificity at other positions.</text>
</comment>
<dbReference type="NCBIfam" id="TIGR00079">
    <property type="entry name" value="pept_deformyl"/>
    <property type="match status" value="1"/>
</dbReference>
<comment type="caution">
    <text evidence="4">The sequence shown here is derived from an EMBL/GenBank/DDBJ whole genome shotgun (WGS) entry which is preliminary data.</text>
</comment>
<dbReference type="PIRSF" id="PIRSF004749">
    <property type="entry name" value="Pep_def"/>
    <property type="match status" value="1"/>
</dbReference>
<proteinExistence type="inferred from homology"/>
<evidence type="ECO:0000256" key="1">
    <source>
        <dbReference type="ARBA" id="ARBA00010759"/>
    </source>
</evidence>
<reference evidence="4 5" key="1">
    <citation type="journal article" date="2024" name="Int. J. Syst. Evol. Microbiol.">
        <title>Clostridium omnivorum sp. nov., isolated from anoxic soil under the treatment of reductive soil disinfestation.</title>
        <authorList>
            <person name="Ueki A."/>
            <person name="Tonouchi A."/>
            <person name="Kaku N."/>
            <person name="Honma S."/>
            <person name="Ueki K."/>
        </authorList>
    </citation>
    <scope>NUCLEOTIDE SEQUENCE [LARGE SCALE GENOMIC DNA]</scope>
    <source>
        <strain evidence="4 5">E14</strain>
    </source>
</reference>
<keyword evidence="3" id="KW-0479">Metal-binding</keyword>
<name>A0ABQ5NA54_9CLOT</name>
<sequence>MAIRQILQLGNPVLRRVSKKVDKIDEPTLNLIQDMKDTLYSTTGIGLAAPQIGVLKKIILIDLREGDGPIILINPVIVAKVGQEESVEGCLSYVGHEGKLVRPKKVTVTGLNVKGEKVEYTADGLLAKAFCHEIDHLEGIMYVDRAKKVYKLEEE</sequence>
<organism evidence="4 5">
    <name type="scientific">Clostridium omnivorum</name>
    <dbReference type="NCBI Taxonomy" id="1604902"/>
    <lineage>
        <taxon>Bacteria</taxon>
        <taxon>Bacillati</taxon>
        <taxon>Bacillota</taxon>
        <taxon>Clostridia</taxon>
        <taxon>Eubacteriales</taxon>
        <taxon>Clostridiaceae</taxon>
        <taxon>Clostridium</taxon>
    </lineage>
</organism>
<feature type="active site" evidence="3">
    <location>
        <position position="133"/>
    </location>
</feature>
<dbReference type="RefSeq" id="WP_264851451.1">
    <property type="nucleotide sequence ID" value="NZ_BRXR01000001.1"/>
</dbReference>
<comment type="catalytic activity">
    <reaction evidence="3">
        <text>N-terminal N-formyl-L-methionyl-[peptide] + H2O = N-terminal L-methionyl-[peptide] + formate</text>
        <dbReference type="Rhea" id="RHEA:24420"/>
        <dbReference type="Rhea" id="RHEA-COMP:10639"/>
        <dbReference type="Rhea" id="RHEA-COMP:10640"/>
        <dbReference type="ChEBI" id="CHEBI:15377"/>
        <dbReference type="ChEBI" id="CHEBI:15740"/>
        <dbReference type="ChEBI" id="CHEBI:49298"/>
        <dbReference type="ChEBI" id="CHEBI:64731"/>
        <dbReference type="EC" id="3.5.1.88"/>
    </reaction>
</comment>
<dbReference type="CDD" id="cd00487">
    <property type="entry name" value="Pep_deformylase"/>
    <property type="match status" value="1"/>
</dbReference>
<keyword evidence="3" id="KW-0648">Protein biosynthesis</keyword>
<dbReference type="PANTHER" id="PTHR10458">
    <property type="entry name" value="PEPTIDE DEFORMYLASE"/>
    <property type="match status" value="1"/>
</dbReference>
<keyword evidence="3" id="KW-0378">Hydrolase</keyword>
<feature type="binding site" evidence="3">
    <location>
        <position position="132"/>
    </location>
    <ligand>
        <name>Fe cation</name>
        <dbReference type="ChEBI" id="CHEBI:24875"/>
    </ligand>
</feature>
<dbReference type="PRINTS" id="PR01576">
    <property type="entry name" value="PDEFORMYLASE"/>
</dbReference>
<dbReference type="EC" id="3.5.1.88" evidence="3"/>
<evidence type="ECO:0000256" key="3">
    <source>
        <dbReference type="HAMAP-Rule" id="MF_00163"/>
    </source>
</evidence>
<protein>
    <recommendedName>
        <fullName evidence="3">Peptide deformylase</fullName>
        <shortName evidence="3">PDF</shortName>
        <ecNumber evidence="3">3.5.1.88</ecNumber>
    </recommendedName>
    <alternativeName>
        <fullName evidence="3">Polypeptide deformylase</fullName>
    </alternativeName>
</protein>
<dbReference type="InterPro" id="IPR036821">
    <property type="entry name" value="Peptide_deformylase_sf"/>
</dbReference>
<comment type="similarity">
    <text evidence="1 3">Belongs to the polypeptide deformylase family.</text>
</comment>
<dbReference type="Proteomes" id="UP001208567">
    <property type="component" value="Unassembled WGS sequence"/>
</dbReference>